<evidence type="ECO:0000256" key="5">
    <source>
        <dbReference type="ARBA" id="ARBA00023002"/>
    </source>
</evidence>
<evidence type="ECO:0000313" key="12">
    <source>
        <dbReference type="Proteomes" id="UP000444721"/>
    </source>
</evidence>
<evidence type="ECO:0000256" key="1">
    <source>
        <dbReference type="ARBA" id="ARBA00001971"/>
    </source>
</evidence>
<dbReference type="Proteomes" id="UP000444721">
    <property type="component" value="Unassembled WGS sequence"/>
</dbReference>
<proteinExistence type="inferred from homology"/>
<reference evidence="11 12" key="1">
    <citation type="journal article" date="2019" name="Sci. Rep.">
        <title>Nanopore sequencing improves the draft genome of the human pathogenic amoeba Naegleria fowleri.</title>
        <authorList>
            <person name="Liechti N."/>
            <person name="Schurch N."/>
            <person name="Bruggmann R."/>
            <person name="Wittwer M."/>
        </authorList>
    </citation>
    <scope>NUCLEOTIDE SEQUENCE [LARGE SCALE GENOMIC DNA]</scope>
    <source>
        <strain evidence="11 12">ATCC 30894</strain>
    </source>
</reference>
<dbReference type="InterPro" id="IPR036396">
    <property type="entry name" value="Cyt_P450_sf"/>
</dbReference>
<comment type="similarity">
    <text evidence="2 9">Belongs to the cytochrome P450 family.</text>
</comment>
<name>A0A6A5BG23_NAEFO</name>
<dbReference type="RefSeq" id="XP_044557683.1">
    <property type="nucleotide sequence ID" value="XM_044712509.1"/>
</dbReference>
<dbReference type="AlphaFoldDB" id="A0A6A5BG23"/>
<dbReference type="GO" id="GO:0020037">
    <property type="term" value="F:heme binding"/>
    <property type="evidence" value="ECO:0007669"/>
    <property type="project" value="InterPro"/>
</dbReference>
<comment type="cofactor">
    <cofactor evidence="1 8">
        <name>heme</name>
        <dbReference type="ChEBI" id="CHEBI:30413"/>
    </cofactor>
</comment>
<evidence type="ECO:0000256" key="6">
    <source>
        <dbReference type="ARBA" id="ARBA00023004"/>
    </source>
</evidence>
<feature type="binding site" description="axial binding residue" evidence="8">
    <location>
        <position position="551"/>
    </location>
    <ligand>
        <name>heme</name>
        <dbReference type="ChEBI" id="CHEBI:30413"/>
    </ligand>
    <ligandPart>
        <name>Fe</name>
        <dbReference type="ChEBI" id="CHEBI:18248"/>
    </ligandPart>
</feature>
<dbReference type="VEuPathDB" id="AmoebaDB:NfTy_007640"/>
<keyword evidence="3 8" id="KW-0349">Heme</keyword>
<keyword evidence="4 8" id="KW-0479">Metal-binding</keyword>
<dbReference type="PROSITE" id="PS00086">
    <property type="entry name" value="CYTOCHROME_P450"/>
    <property type="match status" value="1"/>
</dbReference>
<keyword evidence="6 8" id="KW-0408">Iron</keyword>
<dbReference type="InterPro" id="IPR017972">
    <property type="entry name" value="Cyt_P450_CS"/>
</dbReference>
<accession>A0A6A5BG23</accession>
<feature type="region of interest" description="Disordered" evidence="10">
    <location>
        <begin position="88"/>
        <end position="111"/>
    </location>
</feature>
<evidence type="ECO:0000256" key="7">
    <source>
        <dbReference type="ARBA" id="ARBA00023033"/>
    </source>
</evidence>
<evidence type="ECO:0000256" key="3">
    <source>
        <dbReference type="ARBA" id="ARBA00022617"/>
    </source>
</evidence>
<keyword evidence="7 9" id="KW-0503">Monooxygenase</keyword>
<dbReference type="InterPro" id="IPR050479">
    <property type="entry name" value="CYP11_CYP27_families"/>
</dbReference>
<evidence type="ECO:0000313" key="11">
    <source>
        <dbReference type="EMBL" id="KAF0972970.1"/>
    </source>
</evidence>
<dbReference type="InterPro" id="IPR001128">
    <property type="entry name" value="Cyt_P450"/>
</dbReference>
<dbReference type="InterPro" id="IPR002401">
    <property type="entry name" value="Cyt_P450_E_grp-I"/>
</dbReference>
<evidence type="ECO:0000256" key="4">
    <source>
        <dbReference type="ARBA" id="ARBA00022723"/>
    </source>
</evidence>
<evidence type="ECO:0000256" key="9">
    <source>
        <dbReference type="RuleBase" id="RU000461"/>
    </source>
</evidence>
<dbReference type="VEuPathDB" id="AmoebaDB:FDP41_008634"/>
<dbReference type="PANTHER" id="PTHR24279">
    <property type="entry name" value="CYTOCHROME P450"/>
    <property type="match status" value="1"/>
</dbReference>
<evidence type="ECO:0008006" key="13">
    <source>
        <dbReference type="Google" id="ProtNLM"/>
    </source>
</evidence>
<dbReference type="OrthoDB" id="3945418at2759"/>
<evidence type="ECO:0000256" key="2">
    <source>
        <dbReference type="ARBA" id="ARBA00010617"/>
    </source>
</evidence>
<dbReference type="OMA" id="PMYTFYL"/>
<dbReference type="SUPFAM" id="SSF48264">
    <property type="entry name" value="Cytochrome P450"/>
    <property type="match status" value="1"/>
</dbReference>
<dbReference type="GO" id="GO:0004497">
    <property type="term" value="F:monooxygenase activity"/>
    <property type="evidence" value="ECO:0007669"/>
    <property type="project" value="UniProtKB-KW"/>
</dbReference>
<dbReference type="PRINTS" id="PR00463">
    <property type="entry name" value="EP450I"/>
</dbReference>
<evidence type="ECO:0000256" key="8">
    <source>
        <dbReference type="PIRSR" id="PIRSR602401-1"/>
    </source>
</evidence>
<comment type="caution">
    <text evidence="11">The sequence shown here is derived from an EMBL/GenBank/DDBJ whole genome shotgun (WGS) entry which is preliminary data.</text>
</comment>
<dbReference type="Gene3D" id="1.10.630.10">
    <property type="entry name" value="Cytochrome P450"/>
    <property type="match status" value="1"/>
</dbReference>
<keyword evidence="5 9" id="KW-0560">Oxidoreductase</keyword>
<keyword evidence="12" id="KW-1185">Reference proteome</keyword>
<feature type="region of interest" description="Disordered" evidence="10">
    <location>
        <begin position="1"/>
        <end position="23"/>
    </location>
</feature>
<dbReference type="EMBL" id="VFQX01000063">
    <property type="protein sequence ID" value="KAF0972970.1"/>
    <property type="molecule type" value="Genomic_DNA"/>
</dbReference>
<dbReference type="GeneID" id="68115852"/>
<dbReference type="VEuPathDB" id="AmoebaDB:NF0022470"/>
<organism evidence="11 12">
    <name type="scientific">Naegleria fowleri</name>
    <name type="common">Brain eating amoeba</name>
    <dbReference type="NCBI Taxonomy" id="5763"/>
    <lineage>
        <taxon>Eukaryota</taxon>
        <taxon>Discoba</taxon>
        <taxon>Heterolobosea</taxon>
        <taxon>Tetramitia</taxon>
        <taxon>Eutetramitia</taxon>
        <taxon>Vahlkampfiidae</taxon>
        <taxon>Naegleria</taxon>
    </lineage>
</organism>
<protein>
    <recommendedName>
        <fullName evidence="13">Cytochrome P450</fullName>
    </recommendedName>
</protein>
<dbReference type="PANTHER" id="PTHR24279:SF120">
    <property type="entry name" value="CYTOCHROME P450"/>
    <property type="match status" value="1"/>
</dbReference>
<dbReference type="GO" id="GO:0005506">
    <property type="term" value="F:iron ion binding"/>
    <property type="evidence" value="ECO:0007669"/>
    <property type="project" value="InterPro"/>
</dbReference>
<gene>
    <name evidence="11" type="ORF">FDP41_008634</name>
</gene>
<dbReference type="GO" id="GO:0016705">
    <property type="term" value="F:oxidoreductase activity, acting on paired donors, with incorporation or reduction of molecular oxygen"/>
    <property type="evidence" value="ECO:0007669"/>
    <property type="project" value="InterPro"/>
</dbReference>
<dbReference type="Pfam" id="PF00067">
    <property type="entry name" value="p450"/>
    <property type="match status" value="1"/>
</dbReference>
<evidence type="ECO:0000256" key="10">
    <source>
        <dbReference type="SAM" id="MobiDB-lite"/>
    </source>
</evidence>
<sequence length="618" mass="71155">MNSRATSAILSSSLKATQMSSRSSMITRNQAESLLNKTTTTLNQHHSFMLSCGAFRTRSVHHHLISLDFLHTEQSVASSKCPIHSKTAETTLQDSDSSNNNNTMAGCPYHSANTGPKTPLKSFDEIPGPKPLPILGNLLDLIKHKGIASIYFYELCEKYGDIVRLSMPGKRMVLISHPAIIEDLIKKEEQREHLKSYRFYKSQRDIALAPMEMTIHENWQEIRNLFNVAMKPENLEKVSLPQITELNGDFLRILVSKLKRVEGSENDDTPRYKLPNAFDVTSLYTFKSVVKTFLGLKVTDEIEKQMPWTIYEFVDLAVRGTDLTLQLDSKPPIYQYFKTKKYKEMEAIMDKIYYGSRKLIKMYEKNPNPQLPRLKDFVDERAVGMENAEKKSEGVLSSFLNGGVDVTSRIMVNQMYRLAHHVEYQDKLYDELKEVFGEPTAEEFLSENGLQVSWEQYKKMKLVKHFLDETFRVNSFSYMTSGRWTSTDLEVNGYLVPKDTRILIMNYHPSMREEFVPRAKEFIPERHEKGHSLAPKSMYSSLPFGIGARKCPGSRIASTELHLSLVNLARHFRLTHENPDKFPESKHDQSMLYIDSKSHPLYLIPRDHMKPILEKYVA</sequence>
<feature type="compositionally biased region" description="Polar residues" evidence="10">
    <location>
        <begin position="88"/>
        <end position="104"/>
    </location>
</feature>